<evidence type="ECO:0000256" key="1">
    <source>
        <dbReference type="ARBA" id="ARBA00022679"/>
    </source>
</evidence>
<dbReference type="CDD" id="cd04301">
    <property type="entry name" value="NAT_SF"/>
    <property type="match status" value="1"/>
</dbReference>
<name>A0A4Q7J7W0_9PSEU</name>
<sequence>MEIRAAEPADATALEPLFTQWGHPLEPGDVTVQVRRWRDTPRAKLRVAVIDGEIAGMAAIAAVPRLGEVGYSAKLTGLVVGDRHRRRGVGRALLDDVTALAANWGCDRIELTSSRIRDAAHAFYVALGYRETSAEQARYVRAL</sequence>
<dbReference type="Pfam" id="PF00583">
    <property type="entry name" value="Acetyltransf_1"/>
    <property type="match status" value="1"/>
</dbReference>
<gene>
    <name evidence="3" type="ORF">EWH70_14870</name>
</gene>
<dbReference type="InterPro" id="IPR016181">
    <property type="entry name" value="Acyl_CoA_acyltransferase"/>
</dbReference>
<proteinExistence type="predicted"/>
<dbReference type="InterPro" id="IPR050769">
    <property type="entry name" value="NAT_camello-type"/>
</dbReference>
<accession>A0A4Q7J7W0</accession>
<dbReference type="SUPFAM" id="SSF55729">
    <property type="entry name" value="Acyl-CoA N-acyltransferases (Nat)"/>
    <property type="match status" value="1"/>
</dbReference>
<dbReference type="InterPro" id="IPR000182">
    <property type="entry name" value="GNAT_dom"/>
</dbReference>
<dbReference type="RefSeq" id="WP_130475980.1">
    <property type="nucleotide sequence ID" value="NZ_SFCC01000007.1"/>
</dbReference>
<dbReference type="GO" id="GO:0008080">
    <property type="term" value="F:N-acetyltransferase activity"/>
    <property type="evidence" value="ECO:0007669"/>
    <property type="project" value="InterPro"/>
</dbReference>
<dbReference type="Gene3D" id="3.40.630.30">
    <property type="match status" value="1"/>
</dbReference>
<evidence type="ECO:0000313" key="4">
    <source>
        <dbReference type="Proteomes" id="UP000292003"/>
    </source>
</evidence>
<dbReference type="OrthoDB" id="9789603at2"/>
<reference evidence="3 4" key="1">
    <citation type="submission" date="2019-02" db="EMBL/GenBank/DDBJ databases">
        <title>Draft genome sequence of Amycolatopsis sp. 8-3EHSu isolated from roots of Suaeda maritima.</title>
        <authorList>
            <person name="Duangmal K."/>
            <person name="Chantavorakit T."/>
        </authorList>
    </citation>
    <scope>NUCLEOTIDE SEQUENCE [LARGE SCALE GENOMIC DNA]</scope>
    <source>
        <strain evidence="3 4">8-3EHSu</strain>
    </source>
</reference>
<keyword evidence="4" id="KW-1185">Reference proteome</keyword>
<dbReference type="PANTHER" id="PTHR13947">
    <property type="entry name" value="GNAT FAMILY N-ACETYLTRANSFERASE"/>
    <property type="match status" value="1"/>
</dbReference>
<feature type="domain" description="N-acetyltransferase" evidence="2">
    <location>
        <begin position="1"/>
        <end position="143"/>
    </location>
</feature>
<dbReference type="Proteomes" id="UP000292003">
    <property type="component" value="Unassembled WGS sequence"/>
</dbReference>
<dbReference type="PANTHER" id="PTHR13947:SF37">
    <property type="entry name" value="LD18367P"/>
    <property type="match status" value="1"/>
</dbReference>
<evidence type="ECO:0000259" key="2">
    <source>
        <dbReference type="PROSITE" id="PS51186"/>
    </source>
</evidence>
<keyword evidence="1 3" id="KW-0808">Transferase</keyword>
<dbReference type="AlphaFoldDB" id="A0A4Q7J7W0"/>
<comment type="caution">
    <text evidence="3">The sequence shown here is derived from an EMBL/GenBank/DDBJ whole genome shotgun (WGS) entry which is preliminary data.</text>
</comment>
<evidence type="ECO:0000313" key="3">
    <source>
        <dbReference type="EMBL" id="RZQ62976.1"/>
    </source>
</evidence>
<dbReference type="EMBL" id="SFCC01000007">
    <property type="protein sequence ID" value="RZQ62976.1"/>
    <property type="molecule type" value="Genomic_DNA"/>
</dbReference>
<dbReference type="PROSITE" id="PS51186">
    <property type="entry name" value="GNAT"/>
    <property type="match status" value="1"/>
</dbReference>
<organism evidence="3 4">
    <name type="scientific">Amycolatopsis suaedae</name>
    <dbReference type="NCBI Taxonomy" id="2510978"/>
    <lineage>
        <taxon>Bacteria</taxon>
        <taxon>Bacillati</taxon>
        <taxon>Actinomycetota</taxon>
        <taxon>Actinomycetes</taxon>
        <taxon>Pseudonocardiales</taxon>
        <taxon>Pseudonocardiaceae</taxon>
        <taxon>Amycolatopsis</taxon>
    </lineage>
</organism>
<protein>
    <submittedName>
        <fullName evidence="3">GNAT family N-acetyltransferase</fullName>
    </submittedName>
</protein>